<keyword evidence="4 7" id="KW-0812">Transmembrane</keyword>
<feature type="transmembrane region" description="Helical" evidence="7">
    <location>
        <begin position="169"/>
        <end position="188"/>
    </location>
</feature>
<dbReference type="AlphaFoldDB" id="A0A501XLE1"/>
<dbReference type="OrthoDB" id="9791874at2"/>
<evidence type="ECO:0000313" key="10">
    <source>
        <dbReference type="Proteomes" id="UP000319897"/>
    </source>
</evidence>
<feature type="transmembrane region" description="Helical" evidence="7">
    <location>
        <begin position="54"/>
        <end position="76"/>
    </location>
</feature>
<evidence type="ECO:0000256" key="1">
    <source>
        <dbReference type="ARBA" id="ARBA00004651"/>
    </source>
</evidence>
<evidence type="ECO:0000256" key="2">
    <source>
        <dbReference type="ARBA" id="ARBA00008193"/>
    </source>
</evidence>
<dbReference type="InterPro" id="IPR005115">
    <property type="entry name" value="Gly_transporter"/>
</dbReference>
<protein>
    <submittedName>
        <fullName evidence="9">Trimeric intracellular cation channel family protein</fullName>
    </submittedName>
</protein>
<evidence type="ECO:0000256" key="7">
    <source>
        <dbReference type="SAM" id="Phobius"/>
    </source>
</evidence>
<comment type="similarity">
    <text evidence="2">Belongs to the UPF0126 family.</text>
</comment>
<evidence type="ECO:0000313" key="9">
    <source>
        <dbReference type="EMBL" id="TPE61239.1"/>
    </source>
</evidence>
<keyword evidence="3" id="KW-1003">Cell membrane</keyword>
<dbReference type="PANTHER" id="PTHR30506">
    <property type="entry name" value="INNER MEMBRANE PROTEIN"/>
    <property type="match status" value="1"/>
</dbReference>
<feature type="transmembrane region" description="Helical" evidence="7">
    <location>
        <begin position="88"/>
        <end position="107"/>
    </location>
</feature>
<feature type="transmembrane region" description="Helical" evidence="7">
    <location>
        <begin position="113"/>
        <end position="133"/>
    </location>
</feature>
<dbReference type="PANTHER" id="PTHR30506:SF3">
    <property type="entry name" value="UPF0126 INNER MEMBRANE PROTEIN YADS-RELATED"/>
    <property type="match status" value="1"/>
</dbReference>
<dbReference type="EMBL" id="VFSU01000024">
    <property type="protein sequence ID" value="TPE61239.1"/>
    <property type="molecule type" value="Genomic_DNA"/>
</dbReference>
<keyword evidence="6 7" id="KW-0472">Membrane</keyword>
<name>A0A501XLE1_9SPHN</name>
<evidence type="ECO:0000259" key="8">
    <source>
        <dbReference type="Pfam" id="PF03458"/>
    </source>
</evidence>
<feature type="transmembrane region" description="Helical" evidence="7">
    <location>
        <begin position="145"/>
        <end position="163"/>
    </location>
</feature>
<feature type="domain" description="Glycine transporter" evidence="8">
    <location>
        <begin position="88"/>
        <end position="161"/>
    </location>
</feature>
<comment type="subcellular location">
    <subcellularLocation>
        <location evidence="1">Cell membrane</location>
        <topology evidence="1">Multi-pass membrane protein</topology>
    </subcellularLocation>
</comment>
<keyword evidence="5 7" id="KW-1133">Transmembrane helix</keyword>
<keyword evidence="10" id="KW-1185">Reference proteome</keyword>
<reference evidence="9 10" key="1">
    <citation type="submission" date="2019-06" db="EMBL/GenBank/DDBJ databases">
        <authorList>
            <person name="Lee I."/>
            <person name="Jang G.I."/>
            <person name="Hwang C.Y."/>
        </authorList>
    </citation>
    <scope>NUCLEOTIDE SEQUENCE [LARGE SCALE GENOMIC DNA]</scope>
    <source>
        <strain evidence="9 10">PAMC 28131</strain>
    </source>
</reference>
<proteinExistence type="inferred from homology"/>
<accession>A0A501XLE1</accession>
<dbReference type="Pfam" id="PF03458">
    <property type="entry name" value="Gly_transporter"/>
    <property type="match status" value="2"/>
</dbReference>
<dbReference type="Proteomes" id="UP000319897">
    <property type="component" value="Unassembled WGS sequence"/>
</dbReference>
<organism evidence="9 10">
    <name type="scientific">Sandaracinobacter neustonicus</name>
    <dbReference type="NCBI Taxonomy" id="1715348"/>
    <lineage>
        <taxon>Bacteria</taxon>
        <taxon>Pseudomonadati</taxon>
        <taxon>Pseudomonadota</taxon>
        <taxon>Alphaproteobacteria</taxon>
        <taxon>Sphingomonadales</taxon>
        <taxon>Sphingosinicellaceae</taxon>
        <taxon>Sandaracinobacter</taxon>
    </lineage>
</organism>
<sequence length="198" mass="20604">MFLALDFVGVFIFAVTGALVAARVRQDFVTCAFFAGMTGMGGGTIRDLLIGAPVFWMGHGWFIAVCLLATLAVWVLRTDQWPGKPLRWLDAIGLSAYCAFGSLKALSFGVDPIPAVVMGVITATFGGVIRDVVAGQPSILMQREIYVTAAIAGATVTVLLSAAGNLNGWIAGTAGAAIALIIRAGAIARGWKLPIHPG</sequence>
<feature type="domain" description="Glycine transporter" evidence="8">
    <location>
        <begin position="4"/>
        <end position="77"/>
    </location>
</feature>
<dbReference type="GO" id="GO:0005886">
    <property type="term" value="C:plasma membrane"/>
    <property type="evidence" value="ECO:0007669"/>
    <property type="project" value="UniProtKB-SubCell"/>
</dbReference>
<evidence type="ECO:0000256" key="6">
    <source>
        <dbReference type="ARBA" id="ARBA00023136"/>
    </source>
</evidence>
<comment type="caution">
    <text evidence="9">The sequence shown here is derived from an EMBL/GenBank/DDBJ whole genome shotgun (WGS) entry which is preliminary data.</text>
</comment>
<evidence type="ECO:0000256" key="5">
    <source>
        <dbReference type="ARBA" id="ARBA00022989"/>
    </source>
</evidence>
<gene>
    <name evidence="9" type="ORF">FJQ54_09795</name>
</gene>
<evidence type="ECO:0000256" key="3">
    <source>
        <dbReference type="ARBA" id="ARBA00022475"/>
    </source>
</evidence>
<evidence type="ECO:0000256" key="4">
    <source>
        <dbReference type="ARBA" id="ARBA00022692"/>
    </source>
</evidence>